<dbReference type="Pfam" id="PF25043">
    <property type="entry name" value="DUF7788"/>
    <property type="match status" value="1"/>
</dbReference>
<feature type="domain" description="DUF7788" evidence="2">
    <location>
        <begin position="365"/>
        <end position="577"/>
    </location>
</feature>
<dbReference type="AlphaFoldDB" id="A0A7S3KVD4"/>
<protein>
    <recommendedName>
        <fullName evidence="4">TROVE domain-containing protein</fullName>
    </recommendedName>
</protein>
<dbReference type="InterPro" id="IPR011205">
    <property type="entry name" value="UCP015417_vWA"/>
</dbReference>
<reference evidence="3" key="1">
    <citation type="submission" date="2021-01" db="EMBL/GenBank/DDBJ databases">
        <authorList>
            <person name="Corre E."/>
            <person name="Pelletier E."/>
            <person name="Niang G."/>
            <person name="Scheremetjew M."/>
            <person name="Finn R."/>
            <person name="Kale V."/>
            <person name="Holt S."/>
            <person name="Cochrane G."/>
            <person name="Meng A."/>
            <person name="Brown T."/>
            <person name="Cohen L."/>
        </authorList>
    </citation>
    <scope>NUCLEOTIDE SEQUENCE</scope>
    <source>
        <strain evidence="3">CCMP127</strain>
    </source>
</reference>
<feature type="domain" description="DUF2828" evidence="1">
    <location>
        <begin position="145"/>
        <end position="341"/>
    </location>
</feature>
<sequence length="616" mass="68446">MSSVSSASIKRSFAQAVEQHCLKKNIGENGMLQYSNRGVGSDLLVLNQLVRGGNPEAEVKVILTRGDPDEIADLCILLFVTRNARGGKGEKKLSYDILVLLWEQFPETAARLIPLFAHYGYWKDLFLLLKMSPSNEAMRSVILNAVAQQLQADISALNMYKADKESVKQPSVSLLAKWLPREGSSLDRKTKFVNHFVGVMWSDEGLSTKNDMVVDGEWKSGAKKKYRQVVAELASYLALPEVLLSAHREDEINFSRLASKATMRLRKVLMNEGKHPGLRSQDPKRIRLGERFLEHVVSKKGLNGKQLMPHEIVSRILKGGSISNFEELVLDAQWKDLWKGVEAQIKAKVADDGGTAAGFDPTRMIPMADVSGSMHGVPMEVSIALSIGLSEITHPAFRHLVLTFDSHPMFHKLNAEDSIVRKVRSLARAPWGMSTNFEAAYDLILDLVLRNKLAREDMPALVVFSDMQFNQAANRCSGLDVMHDAIKAKVRRVARQLGWADAEPTPMVYWNLRNTHGHPVDKNTEGAVLLAGFSPSLLRMVMGGGALEETEVEAVQADGTVRMEKVRVTPEQILRKTLDDSLYDPVRVVLATSGEGCLKQYKPPEPVQDEDGFDVV</sequence>
<dbReference type="EMBL" id="HBIM01000218">
    <property type="protein sequence ID" value="CAE0401858.1"/>
    <property type="molecule type" value="Transcribed_RNA"/>
</dbReference>
<dbReference type="Pfam" id="PF11443">
    <property type="entry name" value="DUF2828"/>
    <property type="match status" value="1"/>
</dbReference>
<dbReference type="Gene3D" id="3.40.50.410">
    <property type="entry name" value="von Willebrand factor, type A domain"/>
    <property type="match status" value="1"/>
</dbReference>
<gene>
    <name evidence="3" type="ORF">ACOF00016_LOCUS191</name>
</gene>
<dbReference type="InterPro" id="IPR036465">
    <property type="entry name" value="vWFA_dom_sf"/>
</dbReference>
<dbReference type="InterPro" id="IPR058580">
    <property type="entry name" value="DUF2828"/>
</dbReference>
<dbReference type="PANTHER" id="PTHR31373:SF27">
    <property type="entry name" value="TROVE DOMAIN-CONTAINING PROTEIN"/>
    <property type="match status" value="1"/>
</dbReference>
<organism evidence="3">
    <name type="scientific">Amphora coffeiformis</name>
    <dbReference type="NCBI Taxonomy" id="265554"/>
    <lineage>
        <taxon>Eukaryota</taxon>
        <taxon>Sar</taxon>
        <taxon>Stramenopiles</taxon>
        <taxon>Ochrophyta</taxon>
        <taxon>Bacillariophyta</taxon>
        <taxon>Bacillariophyceae</taxon>
        <taxon>Bacillariophycidae</taxon>
        <taxon>Thalassiophysales</taxon>
        <taxon>Catenulaceae</taxon>
        <taxon>Amphora</taxon>
    </lineage>
</organism>
<dbReference type="InterPro" id="IPR056690">
    <property type="entry name" value="DUF7788"/>
</dbReference>
<evidence type="ECO:0000313" key="3">
    <source>
        <dbReference type="EMBL" id="CAE0401858.1"/>
    </source>
</evidence>
<evidence type="ECO:0000259" key="2">
    <source>
        <dbReference type="Pfam" id="PF25043"/>
    </source>
</evidence>
<dbReference type="SUPFAM" id="SSF53300">
    <property type="entry name" value="vWA-like"/>
    <property type="match status" value="1"/>
</dbReference>
<evidence type="ECO:0000259" key="1">
    <source>
        <dbReference type="Pfam" id="PF11443"/>
    </source>
</evidence>
<accession>A0A7S3KVD4</accession>
<proteinExistence type="predicted"/>
<evidence type="ECO:0008006" key="4">
    <source>
        <dbReference type="Google" id="ProtNLM"/>
    </source>
</evidence>
<name>A0A7S3KVD4_9STRA</name>
<dbReference type="PANTHER" id="PTHR31373">
    <property type="entry name" value="OS06G0652100 PROTEIN"/>
    <property type="match status" value="1"/>
</dbReference>